<keyword evidence="3 6" id="KW-0812">Transmembrane</keyword>
<reference evidence="8 9" key="1">
    <citation type="submission" date="2023-06" db="EMBL/GenBank/DDBJ databases">
        <authorList>
            <person name="Oyuntsetseg B."/>
            <person name="Kim S.B."/>
        </authorList>
    </citation>
    <scope>NUCLEOTIDE SEQUENCE [LARGE SCALE GENOMIC DNA]</scope>
    <source>
        <strain evidence="8 9">2-15</strain>
    </source>
</reference>
<dbReference type="CDD" id="cd17324">
    <property type="entry name" value="MFS_NepI_like"/>
    <property type="match status" value="1"/>
</dbReference>
<dbReference type="SUPFAM" id="SSF103473">
    <property type="entry name" value="MFS general substrate transporter"/>
    <property type="match status" value="1"/>
</dbReference>
<feature type="transmembrane region" description="Helical" evidence="6">
    <location>
        <begin position="230"/>
        <end position="248"/>
    </location>
</feature>
<sequence>MPVLPYLLALAVFAQGTSEFMVSGLVPEVARDLGVSPATAGSLTAVFAVGMVVGAPVLAVAGRGWPRRGVLLGYLGVFIAVHVAGALAPGFGILLGTRLVAALATAGLLAVALTAAADAAPGGEGRATAVVLAGTTLACIAGVPAGAVLGQVWGWRSAFWAVALVSVPAFAAIARWAPTTETANTPVRAEFAVLKRPRVLAALGRGALVNGATFAVFTYLAPIANSESRLPVLLALFGIGACAGVALAGRRPATRKTQVALAVGWLALVLGTGNATVLLVLVPLQALLSFAVGSTAVAQVLRAAPDAPALRGAFATAALNVGAAAGPGLAAALIGTGYRAPVWLAAVLATAALAIREQCS</sequence>
<dbReference type="AlphaFoldDB" id="A0A9Y2IG35"/>
<evidence type="ECO:0000256" key="6">
    <source>
        <dbReference type="SAM" id="Phobius"/>
    </source>
</evidence>
<feature type="transmembrane region" description="Helical" evidence="6">
    <location>
        <begin position="129"/>
        <end position="152"/>
    </location>
</feature>
<feature type="domain" description="Major facilitator superfamily (MFS) profile" evidence="7">
    <location>
        <begin position="4"/>
        <end position="360"/>
    </location>
</feature>
<evidence type="ECO:0000256" key="4">
    <source>
        <dbReference type="ARBA" id="ARBA00022989"/>
    </source>
</evidence>
<dbReference type="PANTHER" id="PTHR43124">
    <property type="entry name" value="PURINE EFFLUX PUMP PBUE"/>
    <property type="match status" value="1"/>
</dbReference>
<feature type="transmembrane region" description="Helical" evidence="6">
    <location>
        <begin position="71"/>
        <end position="93"/>
    </location>
</feature>
<feature type="transmembrane region" description="Helical" evidence="6">
    <location>
        <begin position="199"/>
        <end position="224"/>
    </location>
</feature>
<dbReference type="InterPro" id="IPR050189">
    <property type="entry name" value="MFS_Efflux_Transporters"/>
</dbReference>
<feature type="transmembrane region" description="Helical" evidence="6">
    <location>
        <begin position="260"/>
        <end position="281"/>
    </location>
</feature>
<dbReference type="InterPro" id="IPR020846">
    <property type="entry name" value="MFS_dom"/>
</dbReference>
<dbReference type="InterPro" id="IPR011701">
    <property type="entry name" value="MFS"/>
</dbReference>
<proteinExistence type="predicted"/>
<evidence type="ECO:0000313" key="9">
    <source>
        <dbReference type="Proteomes" id="UP001236014"/>
    </source>
</evidence>
<evidence type="ECO:0000256" key="2">
    <source>
        <dbReference type="ARBA" id="ARBA00022475"/>
    </source>
</evidence>
<evidence type="ECO:0000259" key="7">
    <source>
        <dbReference type="PROSITE" id="PS50850"/>
    </source>
</evidence>
<dbReference type="Gene3D" id="1.20.1250.20">
    <property type="entry name" value="MFS general substrate transporter like domains"/>
    <property type="match status" value="1"/>
</dbReference>
<feature type="transmembrane region" description="Helical" evidence="6">
    <location>
        <begin position="38"/>
        <end position="59"/>
    </location>
</feature>
<evidence type="ECO:0000313" key="8">
    <source>
        <dbReference type="EMBL" id="WIX77728.1"/>
    </source>
</evidence>
<dbReference type="GO" id="GO:0005886">
    <property type="term" value="C:plasma membrane"/>
    <property type="evidence" value="ECO:0007669"/>
    <property type="project" value="UniProtKB-SubCell"/>
</dbReference>
<organism evidence="8 9">
    <name type="scientific">Amycolatopsis carbonis</name>
    <dbReference type="NCBI Taxonomy" id="715471"/>
    <lineage>
        <taxon>Bacteria</taxon>
        <taxon>Bacillati</taxon>
        <taxon>Actinomycetota</taxon>
        <taxon>Actinomycetes</taxon>
        <taxon>Pseudonocardiales</taxon>
        <taxon>Pseudonocardiaceae</taxon>
        <taxon>Amycolatopsis</taxon>
    </lineage>
</organism>
<accession>A0A9Y2IG35</accession>
<dbReference type="GO" id="GO:0022857">
    <property type="term" value="F:transmembrane transporter activity"/>
    <property type="evidence" value="ECO:0007669"/>
    <property type="project" value="InterPro"/>
</dbReference>
<dbReference type="PROSITE" id="PS50850">
    <property type="entry name" value="MFS"/>
    <property type="match status" value="1"/>
</dbReference>
<evidence type="ECO:0000256" key="3">
    <source>
        <dbReference type="ARBA" id="ARBA00022692"/>
    </source>
</evidence>
<dbReference type="InterPro" id="IPR036259">
    <property type="entry name" value="MFS_trans_sf"/>
</dbReference>
<dbReference type="KEGG" id="acab:QRX50_41055"/>
<dbReference type="PANTHER" id="PTHR43124:SF3">
    <property type="entry name" value="CHLORAMPHENICOL EFFLUX PUMP RV0191"/>
    <property type="match status" value="1"/>
</dbReference>
<keyword evidence="9" id="KW-1185">Reference proteome</keyword>
<dbReference type="Pfam" id="PF07690">
    <property type="entry name" value="MFS_1"/>
    <property type="match status" value="1"/>
</dbReference>
<dbReference type="EMBL" id="CP127294">
    <property type="protein sequence ID" value="WIX77728.1"/>
    <property type="molecule type" value="Genomic_DNA"/>
</dbReference>
<dbReference type="Proteomes" id="UP001236014">
    <property type="component" value="Chromosome"/>
</dbReference>
<protein>
    <submittedName>
        <fullName evidence="8">MFS transporter</fullName>
    </submittedName>
</protein>
<name>A0A9Y2IG35_9PSEU</name>
<feature type="transmembrane region" description="Helical" evidence="6">
    <location>
        <begin position="312"/>
        <end position="334"/>
    </location>
</feature>
<feature type="transmembrane region" description="Helical" evidence="6">
    <location>
        <begin position="158"/>
        <end position="178"/>
    </location>
</feature>
<dbReference type="RefSeq" id="WP_285968467.1">
    <property type="nucleotide sequence ID" value="NZ_CP127294.1"/>
</dbReference>
<keyword evidence="4 6" id="KW-1133">Transmembrane helix</keyword>
<keyword evidence="2" id="KW-1003">Cell membrane</keyword>
<evidence type="ECO:0000256" key="1">
    <source>
        <dbReference type="ARBA" id="ARBA00004651"/>
    </source>
</evidence>
<gene>
    <name evidence="8" type="ORF">QRX50_41055</name>
</gene>
<feature type="transmembrane region" description="Helical" evidence="6">
    <location>
        <begin position="99"/>
        <end position="117"/>
    </location>
</feature>
<comment type="subcellular location">
    <subcellularLocation>
        <location evidence="1">Cell membrane</location>
        <topology evidence="1">Multi-pass membrane protein</topology>
    </subcellularLocation>
</comment>
<evidence type="ECO:0000256" key="5">
    <source>
        <dbReference type="ARBA" id="ARBA00023136"/>
    </source>
</evidence>
<keyword evidence="5 6" id="KW-0472">Membrane</keyword>